<keyword evidence="2" id="KW-1185">Reference proteome</keyword>
<dbReference type="Gene3D" id="1.10.1660.10">
    <property type="match status" value="1"/>
</dbReference>
<dbReference type="RefSeq" id="WP_114900334.1">
    <property type="nucleotide sequence ID" value="NZ_CP031222.1"/>
</dbReference>
<name>A0A345PAB7_9GAMM</name>
<dbReference type="KEGG" id="mbah:HYN46_16115"/>
<dbReference type="AlphaFoldDB" id="A0A345PAB7"/>
<organism evidence="1 2">
    <name type="scientific">Aquirhabdus parva</name>
    <dbReference type="NCBI Taxonomy" id="2283318"/>
    <lineage>
        <taxon>Bacteria</taxon>
        <taxon>Pseudomonadati</taxon>
        <taxon>Pseudomonadota</taxon>
        <taxon>Gammaproteobacteria</taxon>
        <taxon>Moraxellales</taxon>
        <taxon>Moraxellaceae</taxon>
        <taxon>Aquirhabdus</taxon>
    </lineage>
</organism>
<sequence length="108" mass="11996">MSEYTALIHGVVVEENVDLNLIELCRASHAPVEQIHVWVVEGVLEPEGQTPTEWRFRGPSLRRARLAVRLTRDLDVNAAGVALALDLMDEIAGLRAKLQHLAVHEIDA</sequence>
<proteinExistence type="predicted"/>
<dbReference type="Pfam" id="PF13591">
    <property type="entry name" value="MerR_2"/>
    <property type="match status" value="1"/>
</dbReference>
<evidence type="ECO:0000313" key="1">
    <source>
        <dbReference type="EMBL" id="AXI04226.1"/>
    </source>
</evidence>
<dbReference type="OrthoDB" id="5567704at2"/>
<evidence type="ECO:0000313" key="2">
    <source>
        <dbReference type="Proteomes" id="UP000253940"/>
    </source>
</evidence>
<protein>
    <submittedName>
        <fullName evidence="1">MerR family transcriptional regulator</fullName>
    </submittedName>
</protein>
<accession>A0A345PAB7</accession>
<gene>
    <name evidence="1" type="ORF">HYN46_16115</name>
</gene>
<reference evidence="1" key="1">
    <citation type="submission" date="2018-07" db="EMBL/GenBank/DDBJ databases">
        <title>Genome sequencing of Moraxellaceae gen. HYN0046.</title>
        <authorList>
            <person name="Kim M."/>
            <person name="Yi H."/>
        </authorList>
    </citation>
    <scope>NUCLEOTIDE SEQUENCE [LARGE SCALE GENOMIC DNA]</scope>
    <source>
        <strain evidence="1">HYN0046</strain>
    </source>
</reference>
<dbReference type="Proteomes" id="UP000253940">
    <property type="component" value="Chromosome"/>
</dbReference>
<dbReference type="EMBL" id="CP031222">
    <property type="protein sequence ID" value="AXI04226.1"/>
    <property type="molecule type" value="Genomic_DNA"/>
</dbReference>